<evidence type="ECO:0000256" key="2">
    <source>
        <dbReference type="ARBA" id="ARBA00023315"/>
    </source>
</evidence>
<sequence>MNYILFDGSSRDQLLPFTFTRPVADIRIGILTIREKWENLLSTTTSTVTEDYLSNKWPMVEMERNIMINASFLPTPELLIQIENLEENEAIFYEEDIVAFYTLEDQEVDFSTYTTLELAGDAFQIAHTWDIFAKNGAAIAADFELLKQDRDSQPIPASNNVVKPENIFIEEGAKVEFATLNASEGPIYIGANSEIMEGSLVRGPLALCEHATLKLGAKIYGPTTIGPHTKVGGEVNNVVIFGFSNKGHDGFLGNSVIGEWCNLGADTNNSNLKNNYTEVRLWDYETEGFARTGLQFCGLMMGDHSKCGINTMFNTGTVVGVSSNIFGSGFPRNFIPSFSWGGSGGMTTYKTSKAFEVAEIVMKRRGIEFTEDDKEILEQVFEDSKKWRRE</sequence>
<reference evidence="3 4" key="1">
    <citation type="submission" date="2019-08" db="EMBL/GenBank/DDBJ databases">
        <title>Genome sequence of Gillisia hiemivivida IC154 (type strain).</title>
        <authorList>
            <person name="Bowman J.P."/>
        </authorList>
    </citation>
    <scope>NUCLEOTIDE SEQUENCE [LARGE SCALE GENOMIC DNA]</scope>
    <source>
        <strain evidence="3 4">IC154</strain>
    </source>
</reference>
<dbReference type="InterPro" id="IPR023917">
    <property type="entry name" value="Bifunctiontional_GlmU_bac-type"/>
</dbReference>
<keyword evidence="2" id="KW-0012">Acyltransferase</keyword>
<dbReference type="RefSeq" id="WP_146929662.1">
    <property type="nucleotide sequence ID" value="NZ_CBCSHZ010000001.1"/>
</dbReference>
<dbReference type="Pfam" id="PF13562">
    <property type="entry name" value="NTP_transf_4"/>
    <property type="match status" value="1"/>
</dbReference>
<dbReference type="PANTHER" id="PTHR43584:SF8">
    <property type="entry name" value="N-ACETYLMURAMATE ALPHA-1-PHOSPHATE URIDYLYLTRANSFERASE"/>
    <property type="match status" value="1"/>
</dbReference>
<dbReference type="InterPro" id="IPR050065">
    <property type="entry name" value="GlmU-like"/>
</dbReference>
<dbReference type="Gene3D" id="2.160.10.10">
    <property type="entry name" value="Hexapeptide repeat proteins"/>
    <property type="match status" value="1"/>
</dbReference>
<comment type="caution">
    <text evidence="3">The sequence shown here is derived from an EMBL/GenBank/DDBJ whole genome shotgun (WGS) entry which is preliminary data.</text>
</comment>
<dbReference type="NCBIfam" id="TIGR03991">
    <property type="entry name" value="alt_bact_glmU"/>
    <property type="match status" value="1"/>
</dbReference>
<name>A0A5C6ZWK3_9FLAO</name>
<gene>
    <name evidence="3" type="ORF">ES724_03585</name>
</gene>
<dbReference type="Proteomes" id="UP000321367">
    <property type="component" value="Unassembled WGS sequence"/>
</dbReference>
<protein>
    <submittedName>
        <fullName evidence="3">Glucose-1-phosphate thymidylyltransferase</fullName>
    </submittedName>
</protein>
<dbReference type="AlphaFoldDB" id="A0A5C6ZWK3"/>
<accession>A0A5C6ZWK3</accession>
<dbReference type="GO" id="GO:0016746">
    <property type="term" value="F:acyltransferase activity"/>
    <property type="evidence" value="ECO:0007669"/>
    <property type="project" value="UniProtKB-KW"/>
</dbReference>
<dbReference type="EMBL" id="VORY01000002">
    <property type="protein sequence ID" value="TXD95245.1"/>
    <property type="molecule type" value="Genomic_DNA"/>
</dbReference>
<evidence type="ECO:0000256" key="1">
    <source>
        <dbReference type="ARBA" id="ARBA00022679"/>
    </source>
</evidence>
<keyword evidence="4" id="KW-1185">Reference proteome</keyword>
<proteinExistence type="predicted"/>
<organism evidence="3 4">
    <name type="scientific">Gillisia hiemivivida</name>
    <dbReference type="NCBI Taxonomy" id="291190"/>
    <lineage>
        <taxon>Bacteria</taxon>
        <taxon>Pseudomonadati</taxon>
        <taxon>Bacteroidota</taxon>
        <taxon>Flavobacteriia</taxon>
        <taxon>Flavobacteriales</taxon>
        <taxon>Flavobacteriaceae</taxon>
        <taxon>Gillisia</taxon>
    </lineage>
</organism>
<dbReference type="InterPro" id="IPR011004">
    <property type="entry name" value="Trimer_LpxA-like_sf"/>
</dbReference>
<dbReference type="OrthoDB" id="9784832at2"/>
<dbReference type="SUPFAM" id="SSF51161">
    <property type="entry name" value="Trimeric LpxA-like enzymes"/>
    <property type="match status" value="1"/>
</dbReference>
<dbReference type="CDD" id="cd05635">
    <property type="entry name" value="LbH_unknown"/>
    <property type="match status" value="1"/>
</dbReference>
<evidence type="ECO:0000313" key="4">
    <source>
        <dbReference type="Proteomes" id="UP000321367"/>
    </source>
</evidence>
<evidence type="ECO:0000313" key="3">
    <source>
        <dbReference type="EMBL" id="TXD95245.1"/>
    </source>
</evidence>
<keyword evidence="1 3" id="KW-0808">Transferase</keyword>
<dbReference type="GO" id="GO:0016779">
    <property type="term" value="F:nucleotidyltransferase activity"/>
    <property type="evidence" value="ECO:0007669"/>
    <property type="project" value="UniProtKB-ARBA"/>
</dbReference>
<dbReference type="PANTHER" id="PTHR43584">
    <property type="entry name" value="NUCLEOTIDYL TRANSFERASE"/>
    <property type="match status" value="1"/>
</dbReference>